<feature type="compositionally biased region" description="Low complexity" evidence="1">
    <location>
        <begin position="25"/>
        <end position="48"/>
    </location>
</feature>
<name>F3NEF9_9ACTN</name>
<evidence type="ECO:0000313" key="4">
    <source>
        <dbReference type="Proteomes" id="UP000003022"/>
    </source>
</evidence>
<evidence type="ECO:0000256" key="1">
    <source>
        <dbReference type="SAM" id="MobiDB-lite"/>
    </source>
</evidence>
<feature type="compositionally biased region" description="Pro residues" evidence="1">
    <location>
        <begin position="1"/>
        <end position="24"/>
    </location>
</feature>
<keyword evidence="2" id="KW-1133">Transmembrane helix</keyword>
<keyword evidence="2" id="KW-0812">Transmembrane</keyword>
<gene>
    <name evidence="3" type="ORF">SGM_1523</name>
</gene>
<organism evidence="3 4">
    <name type="scientific">Streptomyces griseoaurantiacus M045</name>
    <dbReference type="NCBI Taxonomy" id="996637"/>
    <lineage>
        <taxon>Bacteria</taxon>
        <taxon>Bacillati</taxon>
        <taxon>Actinomycetota</taxon>
        <taxon>Actinomycetes</taxon>
        <taxon>Kitasatosporales</taxon>
        <taxon>Streptomycetaceae</taxon>
        <taxon>Streptomyces</taxon>
        <taxon>Streptomyces aurantiacus group</taxon>
    </lineage>
</organism>
<reference evidence="3 4" key="1">
    <citation type="journal article" date="2011" name="J. Bacteriol.">
        <title>Draft genome sequence of the marine bacterium Streptomyces griseoaurantiacus M045, which produces novel manumycin-type antibiotics with a pABA core component.</title>
        <authorList>
            <person name="Li F."/>
            <person name="Jiang P."/>
            <person name="Zheng H."/>
            <person name="Wang S."/>
            <person name="Zhao G."/>
            <person name="Qin S."/>
            <person name="Liu Z."/>
        </authorList>
    </citation>
    <scope>NUCLEOTIDE SEQUENCE [LARGE SCALE GENOMIC DNA]</scope>
    <source>
        <strain evidence="3 4">M045</strain>
    </source>
</reference>
<sequence>MSTEEPTPPTPSTSPITPAPPTSPTSPTSPTTPASAAEEPAASARPGGRARVGRLLGVAVLALAVLGGVGYTAVAVDGADRTAGAPSWKIPAKHDAKVPAATGLASLLVPYGTDDYERGPDLGEFGADAELSGARATALRKEALRGLPRTQRGKLEREIDKQHIKGMAMRSYLNNSYHDEVGTASITLVRMDRASVRTSVAGQGRLLDLLGDILRAGPRIEGHKDARCYLPPKDTGEKLDMMYCFARQGDVLVTATADGVSPMSTKGAARLLKKQLDRIAEPGEAV</sequence>
<protein>
    <submittedName>
        <fullName evidence="3">Secreted protein</fullName>
    </submittedName>
</protein>
<dbReference type="RefSeq" id="WP_006139125.1">
    <property type="nucleotide sequence ID" value="NZ_AEYX01000026.1"/>
</dbReference>
<dbReference type="AlphaFoldDB" id="F3NEF9"/>
<dbReference type="STRING" id="996637.SGM_1523"/>
<accession>F3NEF9</accession>
<dbReference type="Proteomes" id="UP000003022">
    <property type="component" value="Unassembled WGS sequence"/>
</dbReference>
<keyword evidence="2" id="KW-0472">Membrane</keyword>
<feature type="transmembrane region" description="Helical" evidence="2">
    <location>
        <begin position="55"/>
        <end position="74"/>
    </location>
</feature>
<dbReference type="EMBL" id="AEYX01000026">
    <property type="protein sequence ID" value="EGG48228.1"/>
    <property type="molecule type" value="Genomic_DNA"/>
</dbReference>
<comment type="caution">
    <text evidence="3">The sequence shown here is derived from an EMBL/GenBank/DDBJ whole genome shotgun (WGS) entry which is preliminary data.</text>
</comment>
<dbReference type="eggNOG" id="ENOG50341VK">
    <property type="taxonomic scope" value="Bacteria"/>
</dbReference>
<proteinExistence type="predicted"/>
<evidence type="ECO:0000313" key="3">
    <source>
        <dbReference type="EMBL" id="EGG48228.1"/>
    </source>
</evidence>
<keyword evidence="4" id="KW-1185">Reference proteome</keyword>
<evidence type="ECO:0000256" key="2">
    <source>
        <dbReference type="SAM" id="Phobius"/>
    </source>
</evidence>
<feature type="region of interest" description="Disordered" evidence="1">
    <location>
        <begin position="1"/>
        <end position="48"/>
    </location>
</feature>